<dbReference type="AlphaFoldDB" id="A0A016TAI7"/>
<evidence type="ECO:0000313" key="2">
    <source>
        <dbReference type="Proteomes" id="UP000024635"/>
    </source>
</evidence>
<name>A0A016TAI7_9BILA</name>
<organism evidence="1 2">
    <name type="scientific">Ancylostoma ceylanicum</name>
    <dbReference type="NCBI Taxonomy" id="53326"/>
    <lineage>
        <taxon>Eukaryota</taxon>
        <taxon>Metazoa</taxon>
        <taxon>Ecdysozoa</taxon>
        <taxon>Nematoda</taxon>
        <taxon>Chromadorea</taxon>
        <taxon>Rhabditida</taxon>
        <taxon>Rhabditina</taxon>
        <taxon>Rhabditomorpha</taxon>
        <taxon>Strongyloidea</taxon>
        <taxon>Ancylostomatidae</taxon>
        <taxon>Ancylostomatinae</taxon>
        <taxon>Ancylostoma</taxon>
    </lineage>
</organism>
<keyword evidence="2" id="KW-1185">Reference proteome</keyword>
<gene>
    <name evidence="1" type="primary">Acey_s0121.g989</name>
    <name evidence="1" type="ORF">Y032_0121g989</name>
</gene>
<protein>
    <submittedName>
        <fullName evidence="1">Uncharacterized protein</fullName>
    </submittedName>
</protein>
<evidence type="ECO:0000313" key="1">
    <source>
        <dbReference type="EMBL" id="EYB99661.1"/>
    </source>
</evidence>
<dbReference type="EMBL" id="JARK01001457">
    <property type="protein sequence ID" value="EYB99661.1"/>
    <property type="molecule type" value="Genomic_DNA"/>
</dbReference>
<comment type="caution">
    <text evidence="1">The sequence shown here is derived from an EMBL/GenBank/DDBJ whole genome shotgun (WGS) entry which is preliminary data.</text>
</comment>
<reference evidence="2" key="1">
    <citation type="journal article" date="2015" name="Nat. Genet.">
        <title>The genome and transcriptome of the zoonotic hookworm Ancylostoma ceylanicum identify infection-specific gene families.</title>
        <authorList>
            <person name="Schwarz E.M."/>
            <person name="Hu Y."/>
            <person name="Antoshechkin I."/>
            <person name="Miller M.M."/>
            <person name="Sternberg P.W."/>
            <person name="Aroian R.V."/>
        </authorList>
    </citation>
    <scope>NUCLEOTIDE SEQUENCE</scope>
    <source>
        <strain evidence="2">HY135</strain>
    </source>
</reference>
<accession>A0A016TAI7</accession>
<sequence>MQPLLWWVCHAFKVVLGKFLPVLSTYRNFVMVHSERVANAVNAILVADVVVPTANHMRKHYGCHELRPFDRIYGCSDIFSDASDIANLECNALPAQSAMSFLGKTRTSSQQMRCYPPTGSDKKRSSSLVIFSYVSPYILWFRRAIISPCLNEVLLN</sequence>
<proteinExistence type="predicted"/>
<dbReference type="Proteomes" id="UP000024635">
    <property type="component" value="Unassembled WGS sequence"/>
</dbReference>